<name>A0A182HLW2_ANOAR</name>
<keyword evidence="5" id="KW-0862">Zinc</keyword>
<evidence type="ECO:0000256" key="3">
    <source>
        <dbReference type="ARBA" id="ARBA00022737"/>
    </source>
</evidence>
<evidence type="ECO:0000256" key="1">
    <source>
        <dbReference type="ARBA" id="ARBA00004123"/>
    </source>
</evidence>
<feature type="domain" description="C2H2-type" evidence="8">
    <location>
        <begin position="389"/>
        <end position="416"/>
    </location>
</feature>
<dbReference type="PROSITE" id="PS50157">
    <property type="entry name" value="ZINC_FINGER_C2H2_2"/>
    <property type="match status" value="5"/>
</dbReference>
<dbReference type="PROSITE" id="PS00028">
    <property type="entry name" value="ZINC_FINGER_C2H2_1"/>
    <property type="match status" value="7"/>
</dbReference>
<dbReference type="AlphaFoldDB" id="A0A182HLW2"/>
<evidence type="ECO:0000256" key="6">
    <source>
        <dbReference type="ARBA" id="ARBA00023242"/>
    </source>
</evidence>
<dbReference type="Pfam" id="PF13912">
    <property type="entry name" value="zf-C2H2_6"/>
    <property type="match status" value="2"/>
</dbReference>
<dbReference type="SMART" id="SM00355">
    <property type="entry name" value="ZnF_C2H2"/>
    <property type="match status" value="9"/>
</dbReference>
<dbReference type="InterPro" id="IPR036236">
    <property type="entry name" value="Znf_C2H2_sf"/>
</dbReference>
<dbReference type="SMART" id="SM00868">
    <property type="entry name" value="zf-AD"/>
    <property type="match status" value="1"/>
</dbReference>
<organism evidence="9 10">
    <name type="scientific">Anopheles arabiensis</name>
    <name type="common">Mosquito</name>
    <dbReference type="NCBI Taxonomy" id="7173"/>
    <lineage>
        <taxon>Eukaryota</taxon>
        <taxon>Metazoa</taxon>
        <taxon>Ecdysozoa</taxon>
        <taxon>Arthropoda</taxon>
        <taxon>Hexapoda</taxon>
        <taxon>Insecta</taxon>
        <taxon>Pterygota</taxon>
        <taxon>Neoptera</taxon>
        <taxon>Endopterygota</taxon>
        <taxon>Diptera</taxon>
        <taxon>Nematocera</taxon>
        <taxon>Culicoidea</taxon>
        <taxon>Culicidae</taxon>
        <taxon>Anophelinae</taxon>
        <taxon>Anopheles</taxon>
    </lineage>
</organism>
<dbReference type="EMBL" id="APCN01004265">
    <property type="status" value="NOT_ANNOTATED_CDS"/>
    <property type="molecule type" value="Genomic_DNA"/>
</dbReference>
<proteinExistence type="predicted"/>
<protein>
    <recommendedName>
        <fullName evidence="8">C2H2-type domain-containing protein</fullName>
    </recommendedName>
</protein>
<evidence type="ECO:0000256" key="4">
    <source>
        <dbReference type="ARBA" id="ARBA00022771"/>
    </source>
</evidence>
<dbReference type="GO" id="GO:0005634">
    <property type="term" value="C:nucleus"/>
    <property type="evidence" value="ECO:0007669"/>
    <property type="project" value="UniProtKB-SubCell"/>
</dbReference>
<dbReference type="InterPro" id="IPR013087">
    <property type="entry name" value="Znf_C2H2_type"/>
</dbReference>
<feature type="domain" description="C2H2-type" evidence="8">
    <location>
        <begin position="417"/>
        <end position="445"/>
    </location>
</feature>
<evidence type="ECO:0000256" key="7">
    <source>
        <dbReference type="SAM" id="MobiDB-lite"/>
    </source>
</evidence>
<dbReference type="Proteomes" id="UP000075840">
    <property type="component" value="Unassembled WGS sequence"/>
</dbReference>
<feature type="compositionally biased region" description="Basic residues" evidence="7">
    <location>
        <begin position="582"/>
        <end position="591"/>
    </location>
</feature>
<evidence type="ECO:0000313" key="10">
    <source>
        <dbReference type="Proteomes" id="UP000075840"/>
    </source>
</evidence>
<dbReference type="InterPro" id="IPR012934">
    <property type="entry name" value="Znf_AD"/>
</dbReference>
<feature type="domain" description="C2H2-type" evidence="8">
    <location>
        <begin position="360"/>
        <end position="388"/>
    </location>
</feature>
<dbReference type="PANTHER" id="PTHR24376:SF216">
    <property type="entry name" value="ZINC FINGER PROTEIN 420-LIKE"/>
    <property type="match status" value="1"/>
</dbReference>
<dbReference type="VEuPathDB" id="VectorBase:AARA002244"/>
<dbReference type="GO" id="GO:0008270">
    <property type="term" value="F:zinc ion binding"/>
    <property type="evidence" value="ECO:0007669"/>
    <property type="project" value="UniProtKB-KW"/>
</dbReference>
<dbReference type="Pfam" id="PF00096">
    <property type="entry name" value="zf-C2H2"/>
    <property type="match status" value="3"/>
</dbReference>
<evidence type="ECO:0000256" key="2">
    <source>
        <dbReference type="ARBA" id="ARBA00022723"/>
    </source>
</evidence>
<keyword evidence="2" id="KW-0479">Metal-binding</keyword>
<dbReference type="EnsemblMetazoa" id="AARA002244-RA">
    <property type="protein sequence ID" value="AARA002244-PA"/>
    <property type="gene ID" value="AARA002244"/>
</dbReference>
<comment type="subcellular location">
    <subcellularLocation>
        <location evidence="1">Nucleus</location>
    </subcellularLocation>
</comment>
<keyword evidence="6" id="KW-0539">Nucleus</keyword>
<evidence type="ECO:0000259" key="8">
    <source>
        <dbReference type="PROSITE" id="PS50157"/>
    </source>
</evidence>
<dbReference type="VEuPathDB" id="VectorBase:AARA21_009120"/>
<keyword evidence="3" id="KW-0677">Repeat</keyword>
<reference evidence="9" key="1">
    <citation type="submission" date="2022-08" db="UniProtKB">
        <authorList>
            <consortium name="EnsemblMetazoa"/>
        </authorList>
    </citation>
    <scope>IDENTIFICATION</scope>
    <source>
        <strain evidence="9">Dongola</strain>
    </source>
</reference>
<evidence type="ECO:0000313" key="9">
    <source>
        <dbReference type="EnsemblMetazoa" id="AARA002244-PA"/>
    </source>
</evidence>
<dbReference type="GO" id="GO:0000978">
    <property type="term" value="F:RNA polymerase II cis-regulatory region sequence-specific DNA binding"/>
    <property type="evidence" value="ECO:0007669"/>
    <property type="project" value="TreeGrafter"/>
</dbReference>
<dbReference type="Gene3D" id="3.30.160.60">
    <property type="entry name" value="Classic Zinc Finger"/>
    <property type="match status" value="4"/>
</dbReference>
<feature type="compositionally biased region" description="Acidic residues" evidence="7">
    <location>
        <begin position="196"/>
        <end position="212"/>
    </location>
</feature>
<dbReference type="SUPFAM" id="SSF57667">
    <property type="entry name" value="beta-beta-alpha zinc fingers"/>
    <property type="match status" value="2"/>
</dbReference>
<dbReference type="PANTHER" id="PTHR24376">
    <property type="entry name" value="ZINC FINGER PROTEIN"/>
    <property type="match status" value="1"/>
</dbReference>
<feature type="domain" description="C2H2-type" evidence="8">
    <location>
        <begin position="332"/>
        <end position="359"/>
    </location>
</feature>
<feature type="domain" description="C2H2-type" evidence="8">
    <location>
        <begin position="475"/>
        <end position="502"/>
    </location>
</feature>
<accession>A0A182HLW2</accession>
<evidence type="ECO:0000256" key="5">
    <source>
        <dbReference type="ARBA" id="ARBA00022833"/>
    </source>
</evidence>
<feature type="region of interest" description="Disordered" evidence="7">
    <location>
        <begin position="193"/>
        <end position="212"/>
    </location>
</feature>
<keyword evidence="4" id="KW-0863">Zinc-finger</keyword>
<sequence>MTVFNLLTFPNVCRACLQSVHPDQMETLDTHRPLLDGTIGTFLQDITFRLPANVLPYLPGSVCIACLEVMEFFSKYRRKMHHLHEFLVALVHVKLGDEMPLRELFESRTEQLELLFRDLDLCNATEAGVEDLLQEYDQYMIASMKQDDGDSNEQVDSLEDQIALAESVHLEELVPFEESAMVDEPVILEQLVPLDDPSEEEVTPDDNSIVEDEVEEESIPAKQIEKKKRKVIQTSKRSRLKIELEVDAEKDATGTDDSEGEKEKSNLDRERYQCEKCPYKSYHTVAFTMHTKKHQLNEGKVGYVCNNPFCLQLFGTVDELEQHKASNPHSRYRCEICGNELKHRVSLEVHMERHVGITRYECQYCSASFHTRTELTNHLAAIHISEDRAECVQCGAVFTSKKLLKQHLESHTLVRKFGCAVCGRPFKTQHHLNRHVKAVHTEDARFQCEHCDASYTRRDKWRLHVESFHGIQTYFVCDICVRSFDTSEALQEHRHHHEHPKKLECGTCLIVCLTQESFDRHTCITYQEDYVCCGRDFKYHMLYNKHMMSHGIKVNARVKPKTNLLLGQERAMRAAQLSKQSYQRKRNKMKSSKQTSTQQRGQKHVQKGENSVEIIEIKEEELFPNDAQQHRMD</sequence>
<dbReference type="GO" id="GO:0001228">
    <property type="term" value="F:DNA-binding transcription activator activity, RNA polymerase II-specific"/>
    <property type="evidence" value="ECO:0007669"/>
    <property type="project" value="TreeGrafter"/>
</dbReference>
<keyword evidence="10" id="KW-1185">Reference proteome</keyword>
<feature type="region of interest" description="Disordered" evidence="7">
    <location>
        <begin position="575"/>
        <end position="610"/>
    </location>
</feature>